<keyword evidence="7" id="KW-0124">Carnitine biosynthesis</keyword>
<keyword evidence="6" id="KW-0479">Metal-binding</keyword>
<evidence type="ECO:0000256" key="2">
    <source>
        <dbReference type="ARBA" id="ARBA00001961"/>
    </source>
</evidence>
<dbReference type="EMBL" id="BN001302">
    <property type="protein sequence ID" value="CBF74423.1"/>
    <property type="molecule type" value="Genomic_DNA"/>
</dbReference>
<evidence type="ECO:0000256" key="6">
    <source>
        <dbReference type="ARBA" id="ARBA00022723"/>
    </source>
</evidence>
<sequence>MNRLALYGALSSLKPAGTPRKYGICLVSRNVSTALRPLTLSSPRVRAIGPQLLRWNSSQEPLPEQKVLKQELKEEVPPPKQEERKQEDPLRFSVKRDVAEGPSGERNNLSSLAGKPAFSLHTGEKTVTLPVNRFENSSRAFLKWWLRDNCQCDKCVHPSTRQRIVDTFSIPDDIGVKDISNGRSQVTVTWSDGHVSSYNHSWLAQGGRRAPTSLGEYPLRFRKGMTYNPKHEGNVKEMPSVSYSEVMANDAGVLKWLERIYDWGFCLVRDTPINPECTEALLRRIAHIRHTHYGGFWDFTADMSFKDTAYTNEALGAHTDNTYFTDPARLQLFHMLSHTDGDGGATLLVDGFRAARRLYAESKQNLNHLRNIRQPFHASGNEDSIYQPVEQQVVLRAHAQFKHRLYQVRWNNYDRAVKWNWSLEEQEAWYKAAKHFNDIIHREDMEIWTQLQPGTALIFDNWRMLHGRSAFTGKRRMCGGYISNDDFLSRYRVLKFGRDHVLRRLGDLRDYPTNPSCIF</sequence>
<evidence type="ECO:0000256" key="11">
    <source>
        <dbReference type="ARBA" id="ARBA00030363"/>
    </source>
</evidence>
<dbReference type="RefSeq" id="XP_050467322.1">
    <property type="nucleotide sequence ID" value="XM_050611279.1"/>
</dbReference>
<evidence type="ECO:0000256" key="17">
    <source>
        <dbReference type="SAM" id="MobiDB-lite"/>
    </source>
</evidence>
<evidence type="ECO:0000256" key="1">
    <source>
        <dbReference type="ARBA" id="ARBA00001954"/>
    </source>
</evidence>
<dbReference type="GO" id="GO:0045329">
    <property type="term" value="P:carnitine biosynthetic process"/>
    <property type="evidence" value="ECO:0000318"/>
    <property type="project" value="GO_Central"/>
</dbReference>
<dbReference type="KEGG" id="ani:ANIA_10527"/>
<dbReference type="InterPro" id="IPR042098">
    <property type="entry name" value="TauD-like_sf"/>
</dbReference>
<keyword evidence="21" id="KW-1185">Reference proteome</keyword>
<reference evidence="21" key="1">
    <citation type="journal article" date="2005" name="Nature">
        <title>Sequencing of Aspergillus nidulans and comparative analysis with A. fumigatus and A. oryzae.</title>
        <authorList>
            <person name="Galagan J.E."/>
            <person name="Calvo S.E."/>
            <person name="Cuomo C."/>
            <person name="Ma L.J."/>
            <person name="Wortman J.R."/>
            <person name="Batzoglou S."/>
            <person name="Lee S.I."/>
            <person name="Basturkmen M."/>
            <person name="Spevak C.C."/>
            <person name="Clutterbuck J."/>
            <person name="Kapitonov V."/>
            <person name="Jurka J."/>
            <person name="Scazzocchio C."/>
            <person name="Farman M."/>
            <person name="Butler J."/>
            <person name="Purcell S."/>
            <person name="Harris S."/>
            <person name="Braus G.H."/>
            <person name="Draht O."/>
            <person name="Busch S."/>
            <person name="D'Enfert C."/>
            <person name="Bouchier C."/>
            <person name="Goldman G.H."/>
            <person name="Bell-Pedersen D."/>
            <person name="Griffiths-Jones S."/>
            <person name="Doonan J.H."/>
            <person name="Yu J."/>
            <person name="Vienken K."/>
            <person name="Pain A."/>
            <person name="Freitag M."/>
            <person name="Selker E.U."/>
            <person name="Archer D.B."/>
            <person name="Penalva M.A."/>
            <person name="Oakley B.R."/>
            <person name="Momany M."/>
            <person name="Tanaka T."/>
            <person name="Kumagai T."/>
            <person name="Asai K."/>
            <person name="Machida M."/>
            <person name="Nierman W.C."/>
            <person name="Denning D.W."/>
            <person name="Caddick M."/>
            <person name="Hynes M."/>
            <person name="Paoletti M."/>
            <person name="Fischer R."/>
            <person name="Miller B."/>
            <person name="Dyer P."/>
            <person name="Sachs M.S."/>
            <person name="Osmani S.A."/>
            <person name="Birren B.W."/>
        </authorList>
    </citation>
    <scope>NUCLEOTIDE SEQUENCE [LARGE SCALE GENOMIC DNA]</scope>
    <source>
        <strain evidence="21">FGSC A4 / ATCC 38163 / CBS 112.46 / NRRL 194 / M139</strain>
    </source>
</reference>
<dbReference type="SUPFAM" id="SSF51197">
    <property type="entry name" value="Clavaminate synthase-like"/>
    <property type="match status" value="1"/>
</dbReference>
<evidence type="ECO:0000256" key="3">
    <source>
        <dbReference type="ARBA" id="ARBA00005022"/>
    </source>
</evidence>
<evidence type="ECO:0000256" key="4">
    <source>
        <dbReference type="ARBA" id="ARBA00008654"/>
    </source>
</evidence>
<comment type="catalytic activity">
    <reaction evidence="15">
        <text>N(6),N(6),N(6)-trimethyl-L-lysine + 2-oxoglutarate + O2 = (3S)-3-hydroxy-N(6),N(6),N(6)-trimethyl-L-lysine + succinate + CO2</text>
        <dbReference type="Rhea" id="RHEA:14181"/>
        <dbReference type="ChEBI" id="CHEBI:15379"/>
        <dbReference type="ChEBI" id="CHEBI:16526"/>
        <dbReference type="ChEBI" id="CHEBI:16810"/>
        <dbReference type="ChEBI" id="CHEBI:30031"/>
        <dbReference type="ChEBI" id="CHEBI:58100"/>
        <dbReference type="ChEBI" id="CHEBI:141499"/>
        <dbReference type="EC" id="1.14.11.8"/>
    </reaction>
</comment>
<keyword evidence="8 20" id="KW-0223">Dioxygenase</keyword>
<accession>C8V493</accession>
<comment type="function">
    <text evidence="14">Converts trimethyllysine (TML) into hydroxytrimethyllysine (HTML).</text>
</comment>
<dbReference type="NCBIfam" id="TIGR02410">
    <property type="entry name" value="carnitine_TMLD"/>
    <property type="match status" value="1"/>
</dbReference>
<dbReference type="Proteomes" id="UP000000560">
    <property type="component" value="Chromosome II"/>
</dbReference>
<dbReference type="InterPro" id="IPR010376">
    <property type="entry name" value="GBBH-like_N"/>
</dbReference>
<feature type="compositionally biased region" description="Basic and acidic residues" evidence="17">
    <location>
        <begin position="73"/>
        <end position="99"/>
    </location>
</feature>
<dbReference type="GeneID" id="74896457"/>
<dbReference type="PANTHER" id="PTHR10696">
    <property type="entry name" value="GAMMA-BUTYROBETAINE HYDROXYLASE-RELATED"/>
    <property type="match status" value="1"/>
</dbReference>
<dbReference type="InParanoid" id="C8V493"/>
<evidence type="ECO:0000256" key="7">
    <source>
        <dbReference type="ARBA" id="ARBA00022873"/>
    </source>
</evidence>
<evidence type="ECO:0000259" key="18">
    <source>
        <dbReference type="Pfam" id="PF02668"/>
    </source>
</evidence>
<evidence type="ECO:0000256" key="10">
    <source>
        <dbReference type="ARBA" id="ARBA00023004"/>
    </source>
</evidence>
<evidence type="ECO:0000256" key="16">
    <source>
        <dbReference type="ARBA" id="ARBA00071191"/>
    </source>
</evidence>
<gene>
    <name evidence="20" type="ORF">ANIA_10527</name>
</gene>
<evidence type="ECO:0000256" key="5">
    <source>
        <dbReference type="ARBA" id="ARBA00012267"/>
    </source>
</evidence>
<evidence type="ECO:0000313" key="21">
    <source>
        <dbReference type="Proteomes" id="UP000000560"/>
    </source>
</evidence>
<dbReference type="InterPro" id="IPR050411">
    <property type="entry name" value="AlphaKG_dependent_hydroxylases"/>
</dbReference>
<dbReference type="OrthoDB" id="408743at2759"/>
<dbReference type="FunFam" id="3.60.130.10:FF:000001">
    <property type="entry name" value="Trimethyllysine dioxygenase, mitochondrial"/>
    <property type="match status" value="1"/>
</dbReference>
<comment type="similarity">
    <text evidence="4">Belongs to the gamma-BBH/TMLD family.</text>
</comment>
<dbReference type="InterPro" id="IPR012776">
    <property type="entry name" value="Trimethyllysine_dOase"/>
</dbReference>
<protein>
    <recommendedName>
        <fullName evidence="16">Trimethyllysine dioxygenase</fullName>
        <ecNumber evidence="5">1.14.11.8</ecNumber>
    </recommendedName>
    <alternativeName>
        <fullName evidence="12">Epsilon-trimethyllysine 2-oxoglutarate dioxygenase</fullName>
    </alternativeName>
    <alternativeName>
        <fullName evidence="11">TML hydroxylase</fullName>
    </alternativeName>
    <alternativeName>
        <fullName evidence="13">TML-alpha-ketoglutarate dioxygenase</fullName>
    </alternativeName>
</protein>
<dbReference type="GO" id="GO:0005506">
    <property type="term" value="F:iron ion binding"/>
    <property type="evidence" value="ECO:0007669"/>
    <property type="project" value="InterPro"/>
</dbReference>
<dbReference type="PANTHER" id="PTHR10696:SF51">
    <property type="entry name" value="TRIMETHYLLYSINE DIOXYGENASE, MITOCHONDRIAL"/>
    <property type="match status" value="1"/>
</dbReference>
<dbReference type="EC" id="1.14.11.8" evidence="5"/>
<dbReference type="UniPathway" id="UPA00118"/>
<dbReference type="OMA" id="EKVCIQP"/>
<comment type="pathway">
    <text evidence="3">Amine and polyamine biosynthesis; carnitine biosynthesis.</text>
</comment>
<dbReference type="HOGENOM" id="CLU_021859_2_1_1"/>
<dbReference type="VEuPathDB" id="FungiDB:AN10527"/>
<evidence type="ECO:0000256" key="15">
    <source>
        <dbReference type="ARBA" id="ARBA00049334"/>
    </source>
</evidence>
<name>C8V493_EMENI</name>
<keyword evidence="9" id="KW-0560">Oxidoreductase</keyword>
<evidence type="ECO:0000256" key="12">
    <source>
        <dbReference type="ARBA" id="ARBA00031778"/>
    </source>
</evidence>
<dbReference type="InterPro" id="IPR038492">
    <property type="entry name" value="GBBH-like_N_sf"/>
</dbReference>
<reference evidence="21" key="2">
    <citation type="journal article" date="2009" name="Fungal Genet. Biol.">
        <title>The 2008 update of the Aspergillus nidulans genome annotation: a community effort.</title>
        <authorList>
            <person name="Wortman J.R."/>
            <person name="Gilsenan J.M."/>
            <person name="Joardar V."/>
            <person name="Deegan J."/>
            <person name="Clutterbuck J."/>
            <person name="Andersen M.R."/>
            <person name="Archer D."/>
            <person name="Bencina M."/>
            <person name="Braus G."/>
            <person name="Coutinho P."/>
            <person name="von Dohren H."/>
            <person name="Doonan J."/>
            <person name="Driessen A.J."/>
            <person name="Durek P."/>
            <person name="Espeso E."/>
            <person name="Fekete E."/>
            <person name="Flipphi M."/>
            <person name="Estrada C.G."/>
            <person name="Geysens S."/>
            <person name="Goldman G."/>
            <person name="de Groot P.W."/>
            <person name="Hansen K."/>
            <person name="Harris S.D."/>
            <person name="Heinekamp T."/>
            <person name="Helmstaedt K."/>
            <person name="Henrissat B."/>
            <person name="Hofmann G."/>
            <person name="Homan T."/>
            <person name="Horio T."/>
            <person name="Horiuchi H."/>
            <person name="James S."/>
            <person name="Jones M."/>
            <person name="Karaffa L."/>
            <person name="Karanyi Z."/>
            <person name="Kato M."/>
            <person name="Keller N."/>
            <person name="Kelly D.E."/>
            <person name="Kiel J.A."/>
            <person name="Kim J.M."/>
            <person name="van der Klei I.J."/>
            <person name="Klis F.M."/>
            <person name="Kovalchuk A."/>
            <person name="Krasevec N."/>
            <person name="Kubicek C.P."/>
            <person name="Liu B."/>
            <person name="Maccabe A."/>
            <person name="Meyer V."/>
            <person name="Mirabito P."/>
            <person name="Miskei M."/>
            <person name="Mos M."/>
            <person name="Mullins J."/>
            <person name="Nelson D.R."/>
            <person name="Nielsen J."/>
            <person name="Oakley B.R."/>
            <person name="Osmani S.A."/>
            <person name="Pakula T."/>
            <person name="Paszewski A."/>
            <person name="Paulsen I."/>
            <person name="Pilsyk S."/>
            <person name="Pocsi I."/>
            <person name="Punt P.J."/>
            <person name="Ram A.F."/>
            <person name="Ren Q."/>
            <person name="Robellet X."/>
            <person name="Robson G."/>
            <person name="Seiboth B."/>
            <person name="van Solingen P."/>
            <person name="Specht T."/>
            <person name="Sun J."/>
            <person name="Taheri-Talesh N."/>
            <person name="Takeshita N."/>
            <person name="Ussery D."/>
            <person name="vanKuyk P.A."/>
            <person name="Visser H."/>
            <person name="van de Vondervoort P.J."/>
            <person name="de Vries R.P."/>
            <person name="Walton J."/>
            <person name="Xiang X."/>
            <person name="Xiong Y."/>
            <person name="Zeng A.P."/>
            <person name="Brandt B.W."/>
            <person name="Cornell M.J."/>
            <person name="van den Hondel C.A."/>
            <person name="Visser J."/>
            <person name="Oliver S.G."/>
            <person name="Turner G."/>
        </authorList>
    </citation>
    <scope>GENOME REANNOTATION</scope>
    <source>
        <strain evidence="21">FGSC A4 / ATCC 38163 / CBS 112.46 / NRRL 194 / M139</strain>
    </source>
</reference>
<evidence type="ECO:0000313" key="20">
    <source>
        <dbReference type="EMBL" id="CBF74423.1"/>
    </source>
</evidence>
<feature type="region of interest" description="Disordered" evidence="17">
    <location>
        <begin position="73"/>
        <end position="115"/>
    </location>
</feature>
<proteinExistence type="inferred from homology"/>
<evidence type="ECO:0000256" key="13">
    <source>
        <dbReference type="ARBA" id="ARBA00032283"/>
    </source>
</evidence>
<evidence type="ECO:0000256" key="14">
    <source>
        <dbReference type="ARBA" id="ARBA00046008"/>
    </source>
</evidence>
<comment type="cofactor">
    <cofactor evidence="2">
        <name>L-ascorbate</name>
        <dbReference type="ChEBI" id="CHEBI:38290"/>
    </cofactor>
</comment>
<dbReference type="Gene3D" id="3.30.2020.30">
    <property type="match status" value="1"/>
</dbReference>
<dbReference type="Gene3D" id="3.60.130.10">
    <property type="entry name" value="Clavaminate synthase-like"/>
    <property type="match status" value="1"/>
</dbReference>
<dbReference type="Pfam" id="PF06155">
    <property type="entry name" value="GBBH-like_N"/>
    <property type="match status" value="1"/>
</dbReference>
<feature type="domain" description="TauD/TfdA-like" evidence="18">
    <location>
        <begin position="240"/>
        <end position="481"/>
    </location>
</feature>
<dbReference type="AlphaFoldDB" id="C8V493"/>
<comment type="cofactor">
    <cofactor evidence="1">
        <name>Fe(2+)</name>
        <dbReference type="ChEBI" id="CHEBI:29033"/>
    </cofactor>
</comment>
<dbReference type="GO" id="GO:0050353">
    <property type="term" value="F:trimethyllysine dioxygenase activity"/>
    <property type="evidence" value="ECO:0007669"/>
    <property type="project" value="UniProtKB-EC"/>
</dbReference>
<evidence type="ECO:0000259" key="19">
    <source>
        <dbReference type="Pfam" id="PF06155"/>
    </source>
</evidence>
<organism evidence="20 21">
    <name type="scientific">Emericella nidulans (strain FGSC A4 / ATCC 38163 / CBS 112.46 / NRRL 194 / M139)</name>
    <name type="common">Aspergillus nidulans</name>
    <dbReference type="NCBI Taxonomy" id="227321"/>
    <lineage>
        <taxon>Eukaryota</taxon>
        <taxon>Fungi</taxon>
        <taxon>Dikarya</taxon>
        <taxon>Ascomycota</taxon>
        <taxon>Pezizomycotina</taxon>
        <taxon>Eurotiomycetes</taxon>
        <taxon>Eurotiomycetidae</taxon>
        <taxon>Eurotiales</taxon>
        <taxon>Aspergillaceae</taxon>
        <taxon>Aspergillus</taxon>
        <taxon>Aspergillus subgen. Nidulantes</taxon>
    </lineage>
</organism>
<evidence type="ECO:0000256" key="8">
    <source>
        <dbReference type="ARBA" id="ARBA00022964"/>
    </source>
</evidence>
<dbReference type="CDD" id="cd00250">
    <property type="entry name" value="CAS_like"/>
    <property type="match status" value="1"/>
</dbReference>
<feature type="domain" description="Gamma-butyrobetaine hydroxylase-like N-terminal" evidence="19">
    <location>
        <begin position="134"/>
        <end position="203"/>
    </location>
</feature>
<dbReference type="eggNOG" id="KOG3889">
    <property type="taxonomic scope" value="Eukaryota"/>
</dbReference>
<dbReference type="InterPro" id="IPR003819">
    <property type="entry name" value="TauD/TfdA-like"/>
</dbReference>
<dbReference type="FunFam" id="3.30.2020.30:FF:000002">
    <property type="entry name" value="Putative gamma-butyrobetaine dioxygenase"/>
    <property type="match status" value="1"/>
</dbReference>
<dbReference type="GO" id="GO:0005739">
    <property type="term" value="C:mitochondrion"/>
    <property type="evidence" value="ECO:0000318"/>
    <property type="project" value="GO_Central"/>
</dbReference>
<evidence type="ECO:0000256" key="9">
    <source>
        <dbReference type="ARBA" id="ARBA00023002"/>
    </source>
</evidence>
<dbReference type="Pfam" id="PF02668">
    <property type="entry name" value="TauD"/>
    <property type="match status" value="1"/>
</dbReference>
<keyword evidence="10" id="KW-0408">Iron</keyword>